<dbReference type="FunFam" id="3.40.50.10140:FF:000007">
    <property type="entry name" value="Disease resistance protein (TIR-NBS-LRR class)"/>
    <property type="match status" value="1"/>
</dbReference>
<dbReference type="SMART" id="SM00255">
    <property type="entry name" value="TIR"/>
    <property type="match status" value="1"/>
</dbReference>
<dbReference type="Pfam" id="PF07725">
    <property type="entry name" value="LRR_3"/>
    <property type="match status" value="1"/>
</dbReference>
<dbReference type="GO" id="GO:0007165">
    <property type="term" value="P:signal transduction"/>
    <property type="evidence" value="ECO:0007669"/>
    <property type="project" value="InterPro"/>
</dbReference>
<dbReference type="GO" id="GO:0061809">
    <property type="term" value="F:NAD+ nucleosidase activity, cyclic ADP-ribose generating"/>
    <property type="evidence" value="ECO:0007669"/>
    <property type="project" value="UniProtKB-EC"/>
</dbReference>
<evidence type="ECO:0000256" key="6">
    <source>
        <dbReference type="ARBA" id="ARBA00023027"/>
    </source>
</evidence>
<dbReference type="InterPro" id="IPR011713">
    <property type="entry name" value="Leu-rich_rpt_3"/>
</dbReference>
<evidence type="ECO:0000256" key="5">
    <source>
        <dbReference type="ARBA" id="ARBA00022821"/>
    </source>
</evidence>
<comment type="caution">
    <text evidence="9">The sequence shown here is derived from an EMBL/GenBank/DDBJ whole genome shotgun (WGS) entry which is preliminary data.</text>
</comment>
<keyword evidence="5" id="KW-0611">Plant defense</keyword>
<dbReference type="Pfam" id="PF00931">
    <property type="entry name" value="NB-ARC"/>
    <property type="match status" value="1"/>
</dbReference>
<dbReference type="PROSITE" id="PS50104">
    <property type="entry name" value="TIR"/>
    <property type="match status" value="1"/>
</dbReference>
<keyword evidence="6" id="KW-0520">NAD</keyword>
<dbReference type="Pfam" id="PF20160">
    <property type="entry name" value="C-JID"/>
    <property type="match status" value="1"/>
</dbReference>
<dbReference type="InterPro" id="IPR035897">
    <property type="entry name" value="Toll_tir_struct_dom_sf"/>
</dbReference>
<dbReference type="Gene3D" id="1.10.8.430">
    <property type="entry name" value="Helical domain of apoptotic protease-activating factors"/>
    <property type="match status" value="1"/>
</dbReference>
<dbReference type="InterPro" id="IPR027417">
    <property type="entry name" value="P-loop_NTPase"/>
</dbReference>
<dbReference type="Proteomes" id="UP001058974">
    <property type="component" value="Chromosome 7"/>
</dbReference>
<dbReference type="OrthoDB" id="1081807at2759"/>
<dbReference type="Gramene" id="Psat07G0357600-T1">
    <property type="protein sequence ID" value="KAI5387519.1"/>
    <property type="gene ID" value="KIW84_073576"/>
</dbReference>
<gene>
    <name evidence="9" type="ORF">KIW84_073576</name>
</gene>
<dbReference type="InterPro" id="IPR036390">
    <property type="entry name" value="WH_DNA-bd_sf"/>
</dbReference>
<dbReference type="Pfam" id="PF01582">
    <property type="entry name" value="TIR"/>
    <property type="match status" value="1"/>
</dbReference>
<evidence type="ECO:0000313" key="10">
    <source>
        <dbReference type="Proteomes" id="UP001058974"/>
    </source>
</evidence>
<dbReference type="InterPro" id="IPR042197">
    <property type="entry name" value="Apaf_helical"/>
</dbReference>
<dbReference type="SUPFAM" id="SSF52200">
    <property type="entry name" value="Toll/Interleukin receptor TIR domain"/>
    <property type="match status" value="1"/>
</dbReference>
<protein>
    <recommendedName>
        <fullName evidence="1">ADP-ribosyl cyclase/cyclic ADP-ribose hydrolase</fullName>
        <ecNumber evidence="1">3.2.2.6</ecNumber>
    </recommendedName>
</protein>
<evidence type="ECO:0000256" key="4">
    <source>
        <dbReference type="ARBA" id="ARBA00022801"/>
    </source>
</evidence>
<dbReference type="EC" id="3.2.2.6" evidence="1"/>
<keyword evidence="3" id="KW-0677">Repeat</keyword>
<dbReference type="InterPro" id="IPR001611">
    <property type="entry name" value="Leu-rich_rpt"/>
</dbReference>
<dbReference type="InterPro" id="IPR032675">
    <property type="entry name" value="LRR_dom_sf"/>
</dbReference>
<dbReference type="GO" id="GO:0043531">
    <property type="term" value="F:ADP binding"/>
    <property type="evidence" value="ECO:0007669"/>
    <property type="project" value="InterPro"/>
</dbReference>
<dbReference type="Gene3D" id="3.40.50.300">
    <property type="entry name" value="P-loop containing nucleotide triphosphate hydrolases"/>
    <property type="match status" value="1"/>
</dbReference>
<dbReference type="PANTHER" id="PTHR11017">
    <property type="entry name" value="LEUCINE-RICH REPEAT-CONTAINING PROTEIN"/>
    <property type="match status" value="1"/>
</dbReference>
<evidence type="ECO:0000256" key="2">
    <source>
        <dbReference type="ARBA" id="ARBA00022614"/>
    </source>
</evidence>
<sequence length="1074" mass="123495">MQIYFVPVRFTILAYSNMASSSRSSSTSAMLTYPTRNSNYDVFVSFRGEDTRNNFTDFLFHAFQTQGIFAFRDDTNLPKGESIAPELLHAIQHSQIFVVVFSTNYASSTWCLQELDQICEFLQLSGKHVLPVFYDVDPSEVRHQKGSYAEAFSKHEHRFQHDSQMVSKWREALTQVANLSGWDLRHKPQSASIKEIVQKIINILDCGSSCVSKDLVGMDSPIQELQKLLLLDLVHDVRVIGICGMGGIGKTTLATVLYDRISQLFGACCFIDDVSKIYRLHDGPLGAQKQILDQTLGQEHHQICNHYNATNLIRRRLCRQRALIILDNVGQVEQLEKIAVYRECLGARSRIIIISRDEHILKQYGVDAVYQVPLLNQTNSLQLLCRKAFKLDHILSTYERLVDDILDYVNGLPLAIKVLGSFLYGRGVSEWSSALARLRESPEKDVMDVLRLSFDDLRETEKEIFLHIACFFITYPEKYVKNVLNCCEFHADIGLRVLVDKSLVSIEDERILMHNLLKELGRNIVAQYTSKEPRKWRRLWFEKQFYDVMLENMEKNVEAIVLDHEYEEYSEVDEDMDAVIFKDFSNLRLLIIDHVNVSGSFNCLSNELRYIEWSGYPFMYLPSSFQPNQLVELILKYSSLKQLWEGKKNLPKLRILDLSHSNNLIKIPDFGEFPNLERLNLKGCIQLVQLDPSIGLLKKIVYLNLRYCRSLVSIPNNIFGLRSLIVLKMHGCSGSWFKEFNNTRHLDVSESASHSQSMSSICKWTTKPYHSLLPTPTTNTVMFPSLLSIYCLREVDISCCGLSQLPEAIGCLRWLEMLNLGGNNFVTLPSLRELSKLVHLNLEDCKRLESLPELPFPSTIEQDLRKNRYWKRAGLFIFNCPKISDKERCSRMTFSWMTQFIQMNNEHPAFSNIGIVNPGSEIPSLFNNQSVDSSIPVSPVTRDKGNNIVGFLCCAVFSLAHCYPTTTRSWALLELYALNNIVFLPVNLDGNLITVASNYIWLIYFPWKSSYDDLYAPFHVKTKCDGGLDVEVKKCGYGWVYKQDLQELNSKMLHKHKFLEFEDEVQPQLHSFEI</sequence>
<dbReference type="InterPro" id="IPR058192">
    <property type="entry name" value="WHD_ROQ1-like"/>
</dbReference>
<comment type="catalytic activity">
    <reaction evidence="7">
        <text>NAD(+) + H2O = ADP-D-ribose + nicotinamide + H(+)</text>
        <dbReference type="Rhea" id="RHEA:16301"/>
        <dbReference type="ChEBI" id="CHEBI:15377"/>
        <dbReference type="ChEBI" id="CHEBI:15378"/>
        <dbReference type="ChEBI" id="CHEBI:17154"/>
        <dbReference type="ChEBI" id="CHEBI:57540"/>
        <dbReference type="ChEBI" id="CHEBI:57967"/>
        <dbReference type="EC" id="3.2.2.6"/>
    </reaction>
    <physiologicalReaction direction="left-to-right" evidence="7">
        <dbReference type="Rhea" id="RHEA:16302"/>
    </physiologicalReaction>
</comment>
<dbReference type="InterPro" id="IPR045344">
    <property type="entry name" value="C-JID"/>
</dbReference>
<dbReference type="PROSITE" id="PS51450">
    <property type="entry name" value="LRR"/>
    <property type="match status" value="2"/>
</dbReference>
<dbReference type="EMBL" id="JAMSHJ010000007">
    <property type="protein sequence ID" value="KAI5387519.1"/>
    <property type="molecule type" value="Genomic_DNA"/>
</dbReference>
<dbReference type="PANTHER" id="PTHR11017:SF259">
    <property type="entry name" value="ADP-RIBOSYL CYCLASE_CYCLIC ADP-RIBOSE HYDROLASE"/>
    <property type="match status" value="1"/>
</dbReference>
<accession>A0A9D4ZXK0</accession>
<keyword evidence="2" id="KW-0433">Leucine-rich repeat</keyword>
<proteinExistence type="predicted"/>
<evidence type="ECO:0000256" key="1">
    <source>
        <dbReference type="ARBA" id="ARBA00011982"/>
    </source>
</evidence>
<dbReference type="SUPFAM" id="SSF52058">
    <property type="entry name" value="L domain-like"/>
    <property type="match status" value="1"/>
</dbReference>
<dbReference type="Pfam" id="PF23282">
    <property type="entry name" value="WHD_ROQ1"/>
    <property type="match status" value="1"/>
</dbReference>
<dbReference type="PRINTS" id="PR00364">
    <property type="entry name" value="DISEASERSIST"/>
</dbReference>
<keyword evidence="4" id="KW-0378">Hydrolase</keyword>
<dbReference type="SUPFAM" id="SSF52540">
    <property type="entry name" value="P-loop containing nucleoside triphosphate hydrolases"/>
    <property type="match status" value="1"/>
</dbReference>
<feature type="domain" description="TIR" evidence="8">
    <location>
        <begin position="38"/>
        <end position="204"/>
    </location>
</feature>
<evidence type="ECO:0000256" key="3">
    <source>
        <dbReference type="ARBA" id="ARBA00022737"/>
    </source>
</evidence>
<dbReference type="InterPro" id="IPR000157">
    <property type="entry name" value="TIR_dom"/>
</dbReference>
<name>A0A9D4ZXK0_PEA</name>
<evidence type="ECO:0000256" key="7">
    <source>
        <dbReference type="ARBA" id="ARBA00047304"/>
    </source>
</evidence>
<keyword evidence="10" id="KW-1185">Reference proteome</keyword>
<dbReference type="InterPro" id="IPR044974">
    <property type="entry name" value="Disease_R_plants"/>
</dbReference>
<dbReference type="InterPro" id="IPR002182">
    <property type="entry name" value="NB-ARC"/>
</dbReference>
<reference evidence="9 10" key="1">
    <citation type="journal article" date="2022" name="Nat. Genet.">
        <title>Improved pea reference genome and pan-genome highlight genomic features and evolutionary characteristics.</title>
        <authorList>
            <person name="Yang T."/>
            <person name="Liu R."/>
            <person name="Luo Y."/>
            <person name="Hu S."/>
            <person name="Wang D."/>
            <person name="Wang C."/>
            <person name="Pandey M.K."/>
            <person name="Ge S."/>
            <person name="Xu Q."/>
            <person name="Li N."/>
            <person name="Li G."/>
            <person name="Huang Y."/>
            <person name="Saxena R.K."/>
            <person name="Ji Y."/>
            <person name="Li M."/>
            <person name="Yan X."/>
            <person name="He Y."/>
            <person name="Liu Y."/>
            <person name="Wang X."/>
            <person name="Xiang C."/>
            <person name="Varshney R.K."/>
            <person name="Ding H."/>
            <person name="Gao S."/>
            <person name="Zong X."/>
        </authorList>
    </citation>
    <scope>NUCLEOTIDE SEQUENCE [LARGE SCALE GENOMIC DNA]</scope>
    <source>
        <strain evidence="9 10">cv. Zhongwan 6</strain>
    </source>
</reference>
<dbReference type="Gene3D" id="3.40.50.10140">
    <property type="entry name" value="Toll/interleukin-1 receptor homology (TIR) domain"/>
    <property type="match status" value="1"/>
</dbReference>
<dbReference type="AlphaFoldDB" id="A0A9D4ZXK0"/>
<evidence type="ECO:0000313" key="9">
    <source>
        <dbReference type="EMBL" id="KAI5387519.1"/>
    </source>
</evidence>
<organism evidence="9 10">
    <name type="scientific">Pisum sativum</name>
    <name type="common">Garden pea</name>
    <name type="synonym">Lathyrus oleraceus</name>
    <dbReference type="NCBI Taxonomy" id="3888"/>
    <lineage>
        <taxon>Eukaryota</taxon>
        <taxon>Viridiplantae</taxon>
        <taxon>Streptophyta</taxon>
        <taxon>Embryophyta</taxon>
        <taxon>Tracheophyta</taxon>
        <taxon>Spermatophyta</taxon>
        <taxon>Magnoliopsida</taxon>
        <taxon>eudicotyledons</taxon>
        <taxon>Gunneridae</taxon>
        <taxon>Pentapetalae</taxon>
        <taxon>rosids</taxon>
        <taxon>fabids</taxon>
        <taxon>Fabales</taxon>
        <taxon>Fabaceae</taxon>
        <taxon>Papilionoideae</taxon>
        <taxon>50 kb inversion clade</taxon>
        <taxon>NPAAA clade</taxon>
        <taxon>Hologalegina</taxon>
        <taxon>IRL clade</taxon>
        <taxon>Fabeae</taxon>
        <taxon>Lathyrus</taxon>
    </lineage>
</organism>
<dbReference type="SUPFAM" id="SSF46785">
    <property type="entry name" value="Winged helix' DNA-binding domain"/>
    <property type="match status" value="1"/>
</dbReference>
<dbReference type="GO" id="GO:0006952">
    <property type="term" value="P:defense response"/>
    <property type="evidence" value="ECO:0007669"/>
    <property type="project" value="UniProtKB-KW"/>
</dbReference>
<evidence type="ECO:0000259" key="8">
    <source>
        <dbReference type="PROSITE" id="PS50104"/>
    </source>
</evidence>
<dbReference type="Gene3D" id="3.80.10.10">
    <property type="entry name" value="Ribonuclease Inhibitor"/>
    <property type="match status" value="2"/>
</dbReference>